<proteinExistence type="predicted"/>
<evidence type="ECO:0000313" key="2">
    <source>
        <dbReference type="Proteomes" id="UP000798662"/>
    </source>
</evidence>
<sequence>MAFVPAALPSLRRAHPPATCVRMSAGDGVDAPVSRAAFLRLAAVAGVSAAVSASGVPAASAFSIPNPFGGKDVAEKPAKTPDLKDPSATITPEKMGNREVDDMRERMAARRAANAEAKAKAAEEADKAALAAAGEDAKKAEEALKRLASDTAESVGGGQGPTVAPAPVEETVEAAVQAVE</sequence>
<dbReference type="EMBL" id="CM020618">
    <property type="protein sequence ID" value="KAK1858429.1"/>
    <property type="molecule type" value="Genomic_DNA"/>
</dbReference>
<accession>A0ACC3BL49</accession>
<reference evidence="1" key="1">
    <citation type="submission" date="2019-11" db="EMBL/GenBank/DDBJ databases">
        <title>Nori genome reveals adaptations in red seaweeds to the harsh intertidal environment.</title>
        <authorList>
            <person name="Wang D."/>
            <person name="Mao Y."/>
        </authorList>
    </citation>
    <scope>NUCLEOTIDE SEQUENCE</scope>
    <source>
        <tissue evidence="1">Gametophyte</tissue>
    </source>
</reference>
<protein>
    <submittedName>
        <fullName evidence="1">Uncharacterized protein</fullName>
    </submittedName>
</protein>
<evidence type="ECO:0000313" key="1">
    <source>
        <dbReference type="EMBL" id="KAK1858429.1"/>
    </source>
</evidence>
<gene>
    <name evidence="1" type="ORF">I4F81_001034</name>
</gene>
<organism evidence="1 2">
    <name type="scientific">Pyropia yezoensis</name>
    <name type="common">Susabi-nori</name>
    <name type="synonym">Porphyra yezoensis</name>
    <dbReference type="NCBI Taxonomy" id="2788"/>
    <lineage>
        <taxon>Eukaryota</taxon>
        <taxon>Rhodophyta</taxon>
        <taxon>Bangiophyceae</taxon>
        <taxon>Bangiales</taxon>
        <taxon>Bangiaceae</taxon>
        <taxon>Pyropia</taxon>
    </lineage>
</organism>
<dbReference type="Proteomes" id="UP000798662">
    <property type="component" value="Chromosome 1"/>
</dbReference>
<name>A0ACC3BL49_PYRYE</name>
<keyword evidence="2" id="KW-1185">Reference proteome</keyword>
<comment type="caution">
    <text evidence="1">The sequence shown here is derived from an EMBL/GenBank/DDBJ whole genome shotgun (WGS) entry which is preliminary data.</text>
</comment>